<sequence>MACGPCRRLTPAAAGSERYRVILQDSFTVLSDRIIVMVFDQQPVDPLSTISVVAHSNQDKPSMQPLSLQRELEAPFFSASSEDLRPSGSQQPRSQSTTVPPQYWLLGVVPSKAP</sequence>
<evidence type="ECO:0000313" key="3">
    <source>
        <dbReference type="Proteomes" id="UP000185109"/>
    </source>
</evidence>
<reference evidence="2 3" key="1">
    <citation type="submission" date="2016-09" db="EMBL/GenBank/DDBJ databases">
        <title>The complete genome sequences of Rhizobium gallicum, symbiovars gallicum and phaseoli, symbionts associated to common bean (Phaseolus vulgaris).</title>
        <authorList>
            <person name="Bustos P."/>
            <person name="Santamaria R.I."/>
            <person name="Perez-Carrascal O.M."/>
            <person name="Juarez S."/>
            <person name="Lozano L."/>
            <person name="Martinez-Flores I."/>
            <person name="Martinez-Romero E."/>
            <person name="Cevallos M."/>
            <person name="Romero D."/>
            <person name="Davila G."/>
            <person name="Gonzalez V."/>
        </authorList>
    </citation>
    <scope>NUCLEOTIDE SEQUENCE [LARGE SCALE GENOMIC DNA]</scope>
    <source>
        <strain evidence="2 3">8C-3</strain>
        <plasmid evidence="3">Plasmid prsp8c3c</plasmid>
    </source>
</reference>
<dbReference type="AlphaFoldDB" id="A0A1L5PHJ0"/>
<dbReference type="EMBL" id="CP017244">
    <property type="protein sequence ID" value="APO79623.1"/>
    <property type="molecule type" value="Genomic_DNA"/>
</dbReference>
<keyword evidence="2" id="KW-0614">Plasmid</keyword>
<proteinExistence type="predicted"/>
<gene>
    <name evidence="2" type="ORF">AM571_PC01893</name>
</gene>
<feature type="region of interest" description="Disordered" evidence="1">
    <location>
        <begin position="79"/>
        <end position="102"/>
    </location>
</feature>
<evidence type="ECO:0000313" key="2">
    <source>
        <dbReference type="EMBL" id="APO79623.1"/>
    </source>
</evidence>
<feature type="compositionally biased region" description="Low complexity" evidence="1">
    <location>
        <begin position="86"/>
        <end position="96"/>
    </location>
</feature>
<dbReference type="Proteomes" id="UP000185109">
    <property type="component" value="Plasmid pRsp8C3c"/>
</dbReference>
<accession>A0A1L5PHJ0</accession>
<geneLocation type="plasmid" evidence="3">
    <name>prsp8c3c</name>
</geneLocation>
<protein>
    <submittedName>
        <fullName evidence="2">Uncharacterized protein</fullName>
    </submittedName>
</protein>
<name>A0A1L5PHJ0_RHIET</name>
<organism evidence="2 3">
    <name type="scientific">Rhizobium etli 8C-3</name>
    <dbReference type="NCBI Taxonomy" id="538025"/>
    <lineage>
        <taxon>Bacteria</taxon>
        <taxon>Pseudomonadati</taxon>
        <taxon>Pseudomonadota</taxon>
        <taxon>Alphaproteobacteria</taxon>
        <taxon>Hyphomicrobiales</taxon>
        <taxon>Rhizobiaceae</taxon>
        <taxon>Rhizobium/Agrobacterium group</taxon>
        <taxon>Rhizobium</taxon>
    </lineage>
</organism>
<evidence type="ECO:0000256" key="1">
    <source>
        <dbReference type="SAM" id="MobiDB-lite"/>
    </source>
</evidence>